<keyword evidence="7" id="KW-0812">Transmembrane</keyword>
<dbReference type="Gene3D" id="3.30.565.10">
    <property type="entry name" value="Histidine kinase-like ATPase, C-terminal domain"/>
    <property type="match status" value="1"/>
</dbReference>
<gene>
    <name evidence="21" type="ORF">GS601_15275</name>
</gene>
<dbReference type="SUPFAM" id="SSF47384">
    <property type="entry name" value="Homodimeric domain of signal transducing histidine kinase"/>
    <property type="match status" value="1"/>
</dbReference>
<dbReference type="InterPro" id="IPR036097">
    <property type="entry name" value="HisK_dim/P_sf"/>
</dbReference>
<evidence type="ECO:0000256" key="15">
    <source>
        <dbReference type="PROSITE-ProRule" id="PRU00169"/>
    </source>
</evidence>
<dbReference type="InterPro" id="IPR005467">
    <property type="entry name" value="His_kinase_dom"/>
</dbReference>
<dbReference type="CDD" id="cd00130">
    <property type="entry name" value="PAS"/>
    <property type="match status" value="3"/>
</dbReference>
<dbReference type="Gene3D" id="3.40.50.2300">
    <property type="match status" value="1"/>
</dbReference>
<dbReference type="SMART" id="SM00388">
    <property type="entry name" value="HisKA"/>
    <property type="match status" value="1"/>
</dbReference>
<dbReference type="GO" id="GO:0000155">
    <property type="term" value="F:phosphorelay sensor kinase activity"/>
    <property type="evidence" value="ECO:0007669"/>
    <property type="project" value="InterPro"/>
</dbReference>
<evidence type="ECO:0000256" key="16">
    <source>
        <dbReference type="SAM" id="MobiDB-lite"/>
    </source>
</evidence>
<dbReference type="Pfam" id="PF08447">
    <property type="entry name" value="PAS_3"/>
    <property type="match status" value="1"/>
</dbReference>
<dbReference type="FunFam" id="1.10.287.130:FF:000004">
    <property type="entry name" value="Ethylene receptor 1"/>
    <property type="match status" value="1"/>
</dbReference>
<dbReference type="PRINTS" id="PR00344">
    <property type="entry name" value="BCTRLSENSOR"/>
</dbReference>
<accession>A0A8J7Z5N8</accession>
<dbReference type="SMART" id="SM00091">
    <property type="entry name" value="PAS"/>
    <property type="match status" value="4"/>
</dbReference>
<evidence type="ECO:0000259" key="18">
    <source>
        <dbReference type="PROSITE" id="PS50110"/>
    </source>
</evidence>
<dbReference type="GO" id="GO:0005524">
    <property type="term" value="F:ATP binding"/>
    <property type="evidence" value="ECO:0007669"/>
    <property type="project" value="UniProtKB-KW"/>
</dbReference>
<evidence type="ECO:0000256" key="4">
    <source>
        <dbReference type="ARBA" id="ARBA00012438"/>
    </source>
</evidence>
<dbReference type="Pfam" id="PF08448">
    <property type="entry name" value="PAS_4"/>
    <property type="match status" value="1"/>
</dbReference>
<dbReference type="PANTHER" id="PTHR43547">
    <property type="entry name" value="TWO-COMPONENT HISTIDINE KINASE"/>
    <property type="match status" value="1"/>
</dbReference>
<dbReference type="SMART" id="SM00086">
    <property type="entry name" value="PAC"/>
    <property type="match status" value="3"/>
</dbReference>
<feature type="domain" description="Histidine kinase" evidence="17">
    <location>
        <begin position="610"/>
        <end position="828"/>
    </location>
</feature>
<dbReference type="EC" id="2.7.13.3" evidence="4"/>
<dbReference type="InterPro" id="IPR011006">
    <property type="entry name" value="CheY-like_superfamily"/>
</dbReference>
<dbReference type="CDD" id="cd16922">
    <property type="entry name" value="HATPase_EvgS-ArcB-TorS-like"/>
    <property type="match status" value="1"/>
</dbReference>
<dbReference type="PROSITE" id="PS50112">
    <property type="entry name" value="PAS"/>
    <property type="match status" value="3"/>
</dbReference>
<protein>
    <recommendedName>
        <fullName evidence="14">Circadian input-output histidine kinase CikA</fullName>
        <ecNumber evidence="4">2.7.13.3</ecNumber>
    </recommendedName>
</protein>
<evidence type="ECO:0000256" key="3">
    <source>
        <dbReference type="ARBA" id="ARBA00006402"/>
    </source>
</evidence>
<dbReference type="SMART" id="SM00387">
    <property type="entry name" value="HATPase_c"/>
    <property type="match status" value="1"/>
</dbReference>
<evidence type="ECO:0000256" key="9">
    <source>
        <dbReference type="ARBA" id="ARBA00022777"/>
    </source>
</evidence>
<evidence type="ECO:0000256" key="13">
    <source>
        <dbReference type="ARBA" id="ARBA00023136"/>
    </source>
</evidence>
<dbReference type="PROSITE" id="PS50113">
    <property type="entry name" value="PAC"/>
    <property type="match status" value="2"/>
</dbReference>
<organism evidence="21 22">
    <name type="scientific">Myxacorys almedinensis A</name>
    <dbReference type="NCBI Taxonomy" id="2690445"/>
    <lineage>
        <taxon>Bacteria</taxon>
        <taxon>Bacillati</taxon>
        <taxon>Cyanobacteriota</taxon>
        <taxon>Cyanophyceae</taxon>
        <taxon>Leptolyngbyales</taxon>
        <taxon>Leptolyngbyaceae</taxon>
        <taxon>Myxacorys</taxon>
        <taxon>Myxacorys almedinensis</taxon>
    </lineage>
</organism>
<feature type="domain" description="PAS" evidence="19">
    <location>
        <begin position="327"/>
        <end position="369"/>
    </location>
</feature>
<dbReference type="Proteomes" id="UP000646053">
    <property type="component" value="Unassembled WGS sequence"/>
</dbReference>
<evidence type="ECO:0000256" key="2">
    <source>
        <dbReference type="ARBA" id="ARBA00004370"/>
    </source>
</evidence>
<evidence type="ECO:0000259" key="20">
    <source>
        <dbReference type="PROSITE" id="PS50113"/>
    </source>
</evidence>
<reference evidence="21" key="1">
    <citation type="submission" date="2019-12" db="EMBL/GenBank/DDBJ databases">
        <title>High-Quality draft genome sequences of three cyanobacteria isolated from the limestone walls of the Old Cathedral of Coimbra.</title>
        <authorList>
            <person name="Tiago I."/>
            <person name="Soares F."/>
            <person name="Portugal A."/>
        </authorList>
    </citation>
    <scope>NUCLEOTIDE SEQUENCE</scope>
    <source>
        <strain evidence="21">A</strain>
    </source>
</reference>
<evidence type="ECO:0000313" key="21">
    <source>
        <dbReference type="EMBL" id="NDJ18631.1"/>
    </source>
</evidence>
<dbReference type="NCBIfam" id="TIGR00229">
    <property type="entry name" value="sensory_box"/>
    <property type="match status" value="4"/>
</dbReference>
<evidence type="ECO:0000256" key="6">
    <source>
        <dbReference type="ARBA" id="ARBA00022679"/>
    </source>
</evidence>
<dbReference type="RefSeq" id="WP_162424157.1">
    <property type="nucleotide sequence ID" value="NZ_WVIE01000018.1"/>
</dbReference>
<dbReference type="SUPFAM" id="SSF55785">
    <property type="entry name" value="PYP-like sensor domain (PAS domain)"/>
    <property type="match status" value="4"/>
</dbReference>
<dbReference type="AlphaFoldDB" id="A0A8J7Z5N8"/>
<dbReference type="InterPro" id="IPR003594">
    <property type="entry name" value="HATPase_dom"/>
</dbReference>
<evidence type="ECO:0000256" key="7">
    <source>
        <dbReference type="ARBA" id="ARBA00022692"/>
    </source>
</evidence>
<evidence type="ECO:0000256" key="5">
    <source>
        <dbReference type="ARBA" id="ARBA00022553"/>
    </source>
</evidence>
<dbReference type="InterPro" id="IPR036890">
    <property type="entry name" value="HATPase_C_sf"/>
</dbReference>
<dbReference type="GO" id="GO:0016020">
    <property type="term" value="C:membrane"/>
    <property type="evidence" value="ECO:0007669"/>
    <property type="project" value="UniProtKB-SubCell"/>
</dbReference>
<keyword evidence="22" id="KW-1185">Reference proteome</keyword>
<dbReference type="SUPFAM" id="SSF55874">
    <property type="entry name" value="ATPase domain of HSP90 chaperone/DNA topoisomerase II/histidine kinase"/>
    <property type="match status" value="1"/>
</dbReference>
<comment type="catalytic activity">
    <reaction evidence="1">
        <text>ATP + protein L-histidine = ADP + protein N-phospho-L-histidine.</text>
        <dbReference type="EC" id="2.7.13.3"/>
    </reaction>
</comment>
<dbReference type="Gene3D" id="1.10.287.130">
    <property type="match status" value="1"/>
</dbReference>
<feature type="domain" description="PAS" evidence="19">
    <location>
        <begin position="200"/>
        <end position="269"/>
    </location>
</feature>
<dbReference type="InterPro" id="IPR013655">
    <property type="entry name" value="PAS_fold_3"/>
</dbReference>
<feature type="domain" description="PAS" evidence="19">
    <location>
        <begin position="452"/>
        <end position="522"/>
    </location>
</feature>
<evidence type="ECO:0000256" key="10">
    <source>
        <dbReference type="ARBA" id="ARBA00022840"/>
    </source>
</evidence>
<dbReference type="PROSITE" id="PS50109">
    <property type="entry name" value="HIS_KIN"/>
    <property type="match status" value="1"/>
</dbReference>
<evidence type="ECO:0000259" key="17">
    <source>
        <dbReference type="PROSITE" id="PS50109"/>
    </source>
</evidence>
<keyword evidence="10" id="KW-0067">ATP-binding</keyword>
<dbReference type="CDD" id="cd17580">
    <property type="entry name" value="REC_2_DhkD-like"/>
    <property type="match status" value="1"/>
</dbReference>
<dbReference type="PANTHER" id="PTHR43547:SF2">
    <property type="entry name" value="HYBRID SIGNAL TRANSDUCTION HISTIDINE KINASE C"/>
    <property type="match status" value="1"/>
</dbReference>
<dbReference type="SUPFAM" id="SSF52172">
    <property type="entry name" value="CheY-like"/>
    <property type="match status" value="1"/>
</dbReference>
<dbReference type="FunFam" id="3.30.565.10:FF:000010">
    <property type="entry name" value="Sensor histidine kinase RcsC"/>
    <property type="match status" value="1"/>
</dbReference>
<comment type="similarity">
    <text evidence="3">In the N-terminal section; belongs to the phytochrome family.</text>
</comment>
<dbReference type="SMART" id="SM00448">
    <property type="entry name" value="REC"/>
    <property type="match status" value="1"/>
</dbReference>
<dbReference type="Pfam" id="PF00072">
    <property type="entry name" value="Response_reg"/>
    <property type="match status" value="1"/>
</dbReference>
<dbReference type="InterPro" id="IPR000700">
    <property type="entry name" value="PAS-assoc_C"/>
</dbReference>
<evidence type="ECO:0000256" key="14">
    <source>
        <dbReference type="ARBA" id="ARBA00074306"/>
    </source>
</evidence>
<dbReference type="InterPro" id="IPR001610">
    <property type="entry name" value="PAC"/>
</dbReference>
<dbReference type="InterPro" id="IPR001789">
    <property type="entry name" value="Sig_transdc_resp-reg_receiver"/>
</dbReference>
<feature type="domain" description="PAC" evidence="20">
    <location>
        <begin position="525"/>
        <end position="578"/>
    </location>
</feature>
<keyword evidence="9" id="KW-0418">Kinase</keyword>
<dbReference type="CDD" id="cd00082">
    <property type="entry name" value="HisKA"/>
    <property type="match status" value="1"/>
</dbReference>
<keyword evidence="5 15" id="KW-0597">Phosphoprotein</keyword>
<evidence type="ECO:0000256" key="12">
    <source>
        <dbReference type="ARBA" id="ARBA00023012"/>
    </source>
</evidence>
<dbReference type="InterPro" id="IPR013656">
    <property type="entry name" value="PAS_4"/>
</dbReference>
<dbReference type="InterPro" id="IPR000014">
    <property type="entry name" value="PAS"/>
</dbReference>
<evidence type="ECO:0000259" key="19">
    <source>
        <dbReference type="PROSITE" id="PS50112"/>
    </source>
</evidence>
<keyword evidence="8" id="KW-0547">Nucleotide-binding</keyword>
<dbReference type="InterPro" id="IPR003661">
    <property type="entry name" value="HisK_dim/P_dom"/>
</dbReference>
<dbReference type="Pfam" id="PF02518">
    <property type="entry name" value="HATPase_c"/>
    <property type="match status" value="1"/>
</dbReference>
<keyword evidence="12" id="KW-0902">Two-component regulatory system</keyword>
<evidence type="ECO:0000313" key="22">
    <source>
        <dbReference type="Proteomes" id="UP000646053"/>
    </source>
</evidence>
<keyword evidence="6" id="KW-0808">Transferase</keyword>
<comment type="caution">
    <text evidence="21">The sequence shown here is derived from an EMBL/GenBank/DDBJ whole genome shotgun (WGS) entry which is preliminary data.</text>
</comment>
<dbReference type="InterPro" id="IPR004358">
    <property type="entry name" value="Sig_transdc_His_kin-like_C"/>
</dbReference>
<name>A0A8J7Z5N8_9CYAN</name>
<dbReference type="FunFam" id="3.30.450.20:FF:000099">
    <property type="entry name" value="Sensory box sensor histidine kinase"/>
    <property type="match status" value="1"/>
</dbReference>
<dbReference type="EMBL" id="WVIE01000018">
    <property type="protein sequence ID" value="NDJ18631.1"/>
    <property type="molecule type" value="Genomic_DNA"/>
</dbReference>
<feature type="modified residue" description="4-aspartylphosphate" evidence="15">
    <location>
        <position position="900"/>
    </location>
</feature>
<evidence type="ECO:0000256" key="8">
    <source>
        <dbReference type="ARBA" id="ARBA00022741"/>
    </source>
</evidence>
<comment type="subcellular location">
    <subcellularLocation>
        <location evidence="2">Membrane</location>
    </subcellularLocation>
</comment>
<feature type="domain" description="PAC" evidence="20">
    <location>
        <begin position="402"/>
        <end position="451"/>
    </location>
</feature>
<sequence>MHDESVFQVVRSSGSKDQRETFEQGEAGMVFQGADGAVQGCDPAAARLLGCSSEQIIGKAPFDLLGQPVHVDGSPVLATDQPAIAALRSGKPCHNIVMGVHRRNGELIWLRVNATPLFQGNAASAYGVVTTLRPLRAETIGSETPGSAIAPPEDAPGSNQLNADLSRLKTKLDTIRQTLDHDVSAIAAQLGHQHRLHHQQLAEIEAIYATAPVGLYFVDLNFRYVRVNNLLAEINGTPGSEHIGRSFREVLPELADHVEPLFRQVIATGEPIIDLEVWGTNRAQPGIARAWLSSYYPFKVNGQVLGINGVVQEITDRKRIEQALKETETRLRHFADSDVIGIVFADIYGNVSYANDEFLRIVGYSRREFEAGHVGWAAITPSEWLSIDQQHIAEAKTRGTCTPYEKEYVRKDGNRVWVLIGYTLLGEARDEAVAFILDISDRKRGEAAARQSEQHLRALADAMPNIFWTARPDGSLDYFNQRWYDYTGMTLAEAQGWGWQSALHPDDLNLCLDRWRDSLRTGEDYLIEYRFRRACDGQYRWFLVRAFPLRNEDGQIVRWFGSNTDIHEQRLAVEARDRYAEETLRALAQEQSARKEAETANSLKDEFLAVLSHELRTPLNPILGWSRLLQTGRLSPEKTKDALATIERNATLQSQLVEDLLDMSRVIRGKLTLNQFPIGLGFVVSAALETVRLAADAKTICLNATLDPTTRSVLGDASRLQQVFWNLLSNAVKFTPEGGQIDVSLVEIGTQARVQIKDTGIGIDPQFLPHMFEYFRQEDGSTTRKFGGLGLGLAIARQIVELHGGTIRAESAGENQGATFTVEIPLVQAPPDQQGQDFPSSLRPSPLAGIRALVVDDEVDARSIIAFLLEDAGAIVRVASSAPEALDALERQETDLLISDIGMPDLDGYDLIQTVRASGSTIPAIALTAYASDGDQQRAIAAGFQQHLSKPVNPDDVIAIALELLQDSA</sequence>
<dbReference type="Gene3D" id="3.30.450.20">
    <property type="entry name" value="PAS domain"/>
    <property type="match status" value="4"/>
</dbReference>
<evidence type="ECO:0000256" key="11">
    <source>
        <dbReference type="ARBA" id="ARBA00022989"/>
    </source>
</evidence>
<dbReference type="Pfam" id="PF13426">
    <property type="entry name" value="PAS_9"/>
    <property type="match status" value="2"/>
</dbReference>
<dbReference type="InterPro" id="IPR035965">
    <property type="entry name" value="PAS-like_dom_sf"/>
</dbReference>
<feature type="domain" description="Response regulatory" evidence="18">
    <location>
        <begin position="851"/>
        <end position="965"/>
    </location>
</feature>
<dbReference type="Pfam" id="PF00512">
    <property type="entry name" value="HisKA"/>
    <property type="match status" value="1"/>
</dbReference>
<dbReference type="PROSITE" id="PS50110">
    <property type="entry name" value="RESPONSE_REGULATORY"/>
    <property type="match status" value="1"/>
</dbReference>
<keyword evidence="11" id="KW-1133">Transmembrane helix</keyword>
<proteinExistence type="inferred from homology"/>
<keyword evidence="13" id="KW-0472">Membrane</keyword>
<feature type="region of interest" description="Disordered" evidence="16">
    <location>
        <begin position="1"/>
        <end position="21"/>
    </location>
</feature>
<evidence type="ECO:0000256" key="1">
    <source>
        <dbReference type="ARBA" id="ARBA00000085"/>
    </source>
</evidence>